<proteinExistence type="predicted"/>
<reference evidence="2" key="1">
    <citation type="submission" date="2015-04" db="UniProtKB">
        <authorList>
            <consortium name="EnsemblPlants"/>
        </authorList>
    </citation>
    <scope>IDENTIFICATION</scope>
</reference>
<evidence type="ECO:0000313" key="3">
    <source>
        <dbReference type="Proteomes" id="UP000008021"/>
    </source>
</evidence>
<evidence type="ECO:0000256" key="1">
    <source>
        <dbReference type="SAM" id="MobiDB-lite"/>
    </source>
</evidence>
<organism evidence="2">
    <name type="scientific">Oryza meridionalis</name>
    <dbReference type="NCBI Taxonomy" id="40149"/>
    <lineage>
        <taxon>Eukaryota</taxon>
        <taxon>Viridiplantae</taxon>
        <taxon>Streptophyta</taxon>
        <taxon>Embryophyta</taxon>
        <taxon>Tracheophyta</taxon>
        <taxon>Spermatophyta</taxon>
        <taxon>Magnoliopsida</taxon>
        <taxon>Liliopsida</taxon>
        <taxon>Poales</taxon>
        <taxon>Poaceae</taxon>
        <taxon>BOP clade</taxon>
        <taxon>Oryzoideae</taxon>
        <taxon>Oryzeae</taxon>
        <taxon>Oryzinae</taxon>
        <taxon>Oryza</taxon>
    </lineage>
</organism>
<protein>
    <submittedName>
        <fullName evidence="2">Uncharacterized protein</fullName>
    </submittedName>
</protein>
<feature type="compositionally biased region" description="Basic residues" evidence="1">
    <location>
        <begin position="64"/>
        <end position="75"/>
    </location>
</feature>
<dbReference type="HOGENOM" id="CLU_2324264_0_0_1"/>
<reference evidence="2" key="2">
    <citation type="submission" date="2018-05" db="EMBL/GenBank/DDBJ databases">
        <title>OmerRS3 (Oryza meridionalis Reference Sequence Version 3).</title>
        <authorList>
            <person name="Zhang J."/>
            <person name="Kudrna D."/>
            <person name="Lee S."/>
            <person name="Talag J."/>
            <person name="Welchert J."/>
            <person name="Wing R.A."/>
        </authorList>
    </citation>
    <scope>NUCLEOTIDE SEQUENCE [LARGE SCALE GENOMIC DNA]</scope>
    <source>
        <strain evidence="2">cv. OR44</strain>
    </source>
</reference>
<dbReference type="Proteomes" id="UP000008021">
    <property type="component" value="Chromosome 11"/>
</dbReference>
<sequence length="99" mass="10814">MEIIVFLEFAKRGIFEVVVAEEKLIYSSQYLISITTQYKGVTVPSLCRRLPPPRRPSPESLLSTRHRLGAARRRGPVLPARSAATLPPGGTASPMSPIG</sequence>
<dbReference type="AlphaFoldDB" id="A0A0E0F5L7"/>
<accession>A0A0E0F5L7</accession>
<dbReference type="Gramene" id="OMERI11G10940.1">
    <property type="protein sequence ID" value="OMERI11G10940.1"/>
    <property type="gene ID" value="OMERI11G10940"/>
</dbReference>
<dbReference type="EnsemblPlants" id="OMERI11G10940.1">
    <property type="protein sequence ID" value="OMERI11G10940.1"/>
    <property type="gene ID" value="OMERI11G10940"/>
</dbReference>
<name>A0A0E0F5L7_9ORYZ</name>
<keyword evidence="3" id="KW-1185">Reference proteome</keyword>
<feature type="region of interest" description="Disordered" evidence="1">
    <location>
        <begin position="49"/>
        <end position="99"/>
    </location>
</feature>
<evidence type="ECO:0000313" key="2">
    <source>
        <dbReference type="EnsemblPlants" id="OMERI11G10940.1"/>
    </source>
</evidence>